<feature type="region of interest" description="Disordered" evidence="1">
    <location>
        <begin position="1"/>
        <end position="63"/>
    </location>
</feature>
<dbReference type="AlphaFoldDB" id="A0A484F9S4"/>
<reference evidence="4" key="1">
    <citation type="journal article" date="2013" name="New Phytol.">
        <title>Comparative genomic and transcriptomic analyses reveal the hemibiotrophic stage shift of Colletotrichum fungi.</title>
        <authorList>
            <person name="Gan P."/>
            <person name="Ikeda K."/>
            <person name="Irieda H."/>
            <person name="Narusaka M."/>
            <person name="O'Connell R.J."/>
            <person name="Narusaka Y."/>
            <person name="Takano Y."/>
            <person name="Kubo Y."/>
            <person name="Shirasu K."/>
        </authorList>
    </citation>
    <scope>NUCLEOTIDE SEQUENCE [LARGE SCALE GENOMIC DNA]</scope>
    <source>
        <strain evidence="4">104-T / ATCC 96160 / CBS 514.97 / LARS 414 / MAFF 240422</strain>
    </source>
</reference>
<dbReference type="OrthoDB" id="2115716at2759"/>
<dbReference type="GO" id="GO:0042254">
    <property type="term" value="P:ribosome biogenesis"/>
    <property type="evidence" value="ECO:0007669"/>
    <property type="project" value="TreeGrafter"/>
</dbReference>
<dbReference type="InterPro" id="IPR027417">
    <property type="entry name" value="P-loop_NTPase"/>
</dbReference>
<dbReference type="PANTHER" id="PTHR23077">
    <property type="entry name" value="AAA-FAMILY ATPASE"/>
    <property type="match status" value="1"/>
</dbReference>
<dbReference type="Gene3D" id="3.40.50.300">
    <property type="entry name" value="P-loop containing nucleotide triphosphate hydrolases"/>
    <property type="match status" value="1"/>
</dbReference>
<dbReference type="InterPro" id="IPR003959">
    <property type="entry name" value="ATPase_AAA_core"/>
</dbReference>
<dbReference type="GO" id="GO:0003723">
    <property type="term" value="F:RNA binding"/>
    <property type="evidence" value="ECO:0007669"/>
    <property type="project" value="TreeGrafter"/>
</dbReference>
<dbReference type="Gene3D" id="1.10.8.60">
    <property type="match status" value="1"/>
</dbReference>
<dbReference type="GO" id="GO:0016887">
    <property type="term" value="F:ATP hydrolysis activity"/>
    <property type="evidence" value="ECO:0007669"/>
    <property type="project" value="InterPro"/>
</dbReference>
<protein>
    <submittedName>
        <fullName evidence="3">ATPase YjoB</fullName>
    </submittedName>
</protein>
<dbReference type="GO" id="GO:0005634">
    <property type="term" value="C:nucleus"/>
    <property type="evidence" value="ECO:0007669"/>
    <property type="project" value="TreeGrafter"/>
</dbReference>
<dbReference type="SUPFAM" id="SSF52540">
    <property type="entry name" value="P-loop containing nucleoside triphosphate hydrolases"/>
    <property type="match status" value="1"/>
</dbReference>
<feature type="compositionally biased region" description="Low complexity" evidence="1">
    <location>
        <begin position="36"/>
        <end position="62"/>
    </location>
</feature>
<evidence type="ECO:0000259" key="2">
    <source>
        <dbReference type="Pfam" id="PF00004"/>
    </source>
</evidence>
<gene>
    <name evidence="3" type="primary">yjoB</name>
    <name evidence="3" type="ORF">Cob_v011896</name>
</gene>
<dbReference type="CDD" id="cd19481">
    <property type="entry name" value="RecA-like_protease"/>
    <property type="match status" value="1"/>
</dbReference>
<dbReference type="EMBL" id="AMCV02000043">
    <property type="protein sequence ID" value="TDZ15069.1"/>
    <property type="molecule type" value="Genomic_DNA"/>
</dbReference>
<evidence type="ECO:0000256" key="1">
    <source>
        <dbReference type="SAM" id="MobiDB-lite"/>
    </source>
</evidence>
<name>A0A484F9S4_COLOR</name>
<sequence>MPAFPRWNTTQDEYPMPMTAFVAAREAPREPPRVTPRPTSSPTTTTSSPPAPTPQTSSEPQTGDAVTAQYFKHSSGKRINTDVVLSKALKEQYPHLDLVVVPEGYASDVNLLAFAQDGHASYEPLDDKTDKLPSSLNWLVYLPPARRMDGNLGGLANSVIFGKYLYRWKGQEFIVYIVDGRDGGGAYPQVKNYYILASETYHVDRLILAAGSWSNDLHDEVWVFDQGYWQKSRELYESIRKASWENVILDEDMKKALVEDHLSFYSSRDTYQNLQVPWKRGLIYYGPPGNGKTISIKATMRMLFARKIPTLYVRTLVSYMGPEFSLQTIFNKARQFAPCYLVFEDLDTIVTDEVRSYFLNEMDGLKANDGILVIGSTNHLDRLDPGISKRPSRFDRKYYFPDPNLEQRVDYCKFWQKKLESNKEIDFPDKLCTAIAKITDKFSFAYIQEAFVAALLAIAGRAKSTPRDAVEALTEQLEDDWLGVVDAAAADEDLEKLVFEIPDGVVVTKTATNHSLDRIVIDEIGDINGLSVSLSVRNNVPNPVRPSLYSLRTL</sequence>
<dbReference type="GO" id="GO:0005524">
    <property type="term" value="F:ATP binding"/>
    <property type="evidence" value="ECO:0007669"/>
    <property type="project" value="InterPro"/>
</dbReference>
<reference evidence="4" key="2">
    <citation type="journal article" date="2019" name="Mol. Plant Microbe Interact.">
        <title>Genome sequence resources for four phytopathogenic fungi from the Colletotrichum orbiculare species complex.</title>
        <authorList>
            <person name="Gan P."/>
            <person name="Tsushima A."/>
            <person name="Narusaka M."/>
            <person name="Narusaka Y."/>
            <person name="Takano Y."/>
            <person name="Kubo Y."/>
            <person name="Shirasu K."/>
        </authorList>
    </citation>
    <scope>GENOME REANNOTATION</scope>
    <source>
        <strain evidence="4">104-T / ATCC 96160 / CBS 514.97 / LARS 414 / MAFF 240422</strain>
    </source>
</reference>
<evidence type="ECO:0000313" key="3">
    <source>
        <dbReference type="EMBL" id="TDZ15069.1"/>
    </source>
</evidence>
<dbReference type="GO" id="GO:1990275">
    <property type="term" value="F:preribosome binding"/>
    <property type="evidence" value="ECO:0007669"/>
    <property type="project" value="TreeGrafter"/>
</dbReference>
<dbReference type="Pfam" id="PF00004">
    <property type="entry name" value="AAA"/>
    <property type="match status" value="1"/>
</dbReference>
<dbReference type="InterPro" id="IPR050168">
    <property type="entry name" value="AAA_ATPase_domain"/>
</dbReference>
<comment type="caution">
    <text evidence="3">The sequence shown here is derived from an EMBL/GenBank/DDBJ whole genome shotgun (WGS) entry which is preliminary data.</text>
</comment>
<dbReference type="STRING" id="1213857.A0A484F9S4"/>
<dbReference type="PANTHER" id="PTHR23077:SF132">
    <property type="entry name" value="ATP-DEPENDENT ZN PROTEASE"/>
    <property type="match status" value="1"/>
</dbReference>
<evidence type="ECO:0000313" key="4">
    <source>
        <dbReference type="Proteomes" id="UP000014480"/>
    </source>
</evidence>
<organism evidence="3 4">
    <name type="scientific">Colletotrichum orbiculare (strain 104-T / ATCC 96160 / CBS 514.97 / LARS 414 / MAFF 240422)</name>
    <name type="common">Cucumber anthracnose fungus</name>
    <name type="synonym">Colletotrichum lagenarium</name>
    <dbReference type="NCBI Taxonomy" id="1213857"/>
    <lineage>
        <taxon>Eukaryota</taxon>
        <taxon>Fungi</taxon>
        <taxon>Dikarya</taxon>
        <taxon>Ascomycota</taxon>
        <taxon>Pezizomycotina</taxon>
        <taxon>Sordariomycetes</taxon>
        <taxon>Hypocreomycetidae</taxon>
        <taxon>Glomerellales</taxon>
        <taxon>Glomerellaceae</taxon>
        <taxon>Colletotrichum</taxon>
        <taxon>Colletotrichum orbiculare species complex</taxon>
    </lineage>
</organism>
<proteinExistence type="predicted"/>
<feature type="domain" description="ATPase AAA-type core" evidence="2">
    <location>
        <begin position="283"/>
        <end position="401"/>
    </location>
</feature>
<accession>A0A484F9S4</accession>
<dbReference type="Proteomes" id="UP000014480">
    <property type="component" value="Unassembled WGS sequence"/>
</dbReference>
<keyword evidence="4" id="KW-1185">Reference proteome</keyword>